<protein>
    <submittedName>
        <fullName evidence="1">Uncharacterized protein</fullName>
    </submittedName>
</protein>
<name>A0A091VZ41_NIPNI</name>
<gene>
    <name evidence="1" type="ORF">Y956_07549</name>
</gene>
<evidence type="ECO:0000313" key="1">
    <source>
        <dbReference type="EMBL" id="KFQ94828.1"/>
    </source>
</evidence>
<keyword evidence="2" id="KW-1185">Reference proteome</keyword>
<sequence length="69" mass="7632">MFSEDPLESVSLQSNGPFTGQYKKAKENQIYLPELTENSLSGTMRNTVLTTAAVQIPPDEKEVSEEAEL</sequence>
<accession>A0A091VZ41</accession>
<proteinExistence type="predicted"/>
<dbReference type="AlphaFoldDB" id="A0A091VZ41"/>
<dbReference type="EMBL" id="KL410237">
    <property type="protein sequence ID" value="KFQ94828.1"/>
    <property type="molecule type" value="Genomic_DNA"/>
</dbReference>
<evidence type="ECO:0000313" key="2">
    <source>
        <dbReference type="Proteomes" id="UP000053283"/>
    </source>
</evidence>
<organism evidence="1 2">
    <name type="scientific">Nipponia nippon</name>
    <name type="common">Crested ibis</name>
    <name type="synonym">Ibis nippon</name>
    <dbReference type="NCBI Taxonomy" id="128390"/>
    <lineage>
        <taxon>Eukaryota</taxon>
        <taxon>Metazoa</taxon>
        <taxon>Chordata</taxon>
        <taxon>Craniata</taxon>
        <taxon>Vertebrata</taxon>
        <taxon>Euteleostomi</taxon>
        <taxon>Archelosauria</taxon>
        <taxon>Archosauria</taxon>
        <taxon>Dinosauria</taxon>
        <taxon>Saurischia</taxon>
        <taxon>Theropoda</taxon>
        <taxon>Coelurosauria</taxon>
        <taxon>Aves</taxon>
        <taxon>Neognathae</taxon>
        <taxon>Neoaves</taxon>
        <taxon>Aequornithes</taxon>
        <taxon>Pelecaniformes</taxon>
        <taxon>Threskiornithidae</taxon>
        <taxon>Nipponia</taxon>
    </lineage>
</organism>
<reference evidence="1 2" key="1">
    <citation type="submission" date="2014-04" db="EMBL/GenBank/DDBJ databases">
        <title>Genome evolution of avian class.</title>
        <authorList>
            <person name="Zhang G."/>
            <person name="Li C."/>
        </authorList>
    </citation>
    <scope>NUCLEOTIDE SEQUENCE [LARGE SCALE GENOMIC DNA]</scope>
    <source>
        <strain evidence="1">BGI_Y956</strain>
    </source>
</reference>
<feature type="non-terminal residue" evidence="1">
    <location>
        <position position="69"/>
    </location>
</feature>
<dbReference type="Proteomes" id="UP000053283">
    <property type="component" value="Unassembled WGS sequence"/>
</dbReference>